<evidence type="ECO:0000313" key="4">
    <source>
        <dbReference type="Proteomes" id="UP000805614"/>
    </source>
</evidence>
<evidence type="ECO:0000256" key="1">
    <source>
        <dbReference type="SAM" id="SignalP"/>
    </source>
</evidence>
<name>A0ABR7LXE5_9ACTN</name>
<dbReference type="RefSeq" id="WP_187246399.1">
    <property type="nucleotide sequence ID" value="NZ_BAAAOK010000009.1"/>
</dbReference>
<dbReference type="InterPro" id="IPR015168">
    <property type="entry name" value="SsuA/THI5"/>
</dbReference>
<organism evidence="3 4">
    <name type="scientific">Actinomadura alba</name>
    <dbReference type="NCBI Taxonomy" id="406431"/>
    <lineage>
        <taxon>Bacteria</taxon>
        <taxon>Bacillati</taxon>
        <taxon>Actinomycetota</taxon>
        <taxon>Actinomycetes</taxon>
        <taxon>Streptosporangiales</taxon>
        <taxon>Thermomonosporaceae</taxon>
        <taxon>Actinomadura</taxon>
    </lineage>
</organism>
<evidence type="ECO:0000259" key="2">
    <source>
        <dbReference type="Pfam" id="PF09084"/>
    </source>
</evidence>
<comment type="caution">
    <text evidence="3">The sequence shown here is derived from an EMBL/GenBank/DDBJ whole genome shotgun (WGS) entry which is preliminary data.</text>
</comment>
<gene>
    <name evidence="3" type="ORF">HKK74_28220</name>
</gene>
<keyword evidence="4" id="KW-1185">Reference proteome</keyword>
<dbReference type="PROSITE" id="PS51257">
    <property type="entry name" value="PROKAR_LIPOPROTEIN"/>
    <property type="match status" value="1"/>
</dbReference>
<accession>A0ABR7LXE5</accession>
<dbReference type="SUPFAM" id="SSF53850">
    <property type="entry name" value="Periplasmic binding protein-like II"/>
    <property type="match status" value="1"/>
</dbReference>
<evidence type="ECO:0000313" key="3">
    <source>
        <dbReference type="EMBL" id="MBC6469353.1"/>
    </source>
</evidence>
<dbReference type="Pfam" id="PF09084">
    <property type="entry name" value="NMT1"/>
    <property type="match status" value="1"/>
</dbReference>
<reference evidence="3 4" key="1">
    <citation type="submission" date="2020-06" db="EMBL/GenBank/DDBJ databases">
        <title>Actinomadura xiongansis sp. nov., isolated from soil of Baiyangdian.</title>
        <authorList>
            <person name="Zhang X."/>
        </authorList>
    </citation>
    <scope>NUCLEOTIDE SEQUENCE [LARGE SCALE GENOMIC DNA]</scope>
    <source>
        <strain evidence="3 4">HBUM206468</strain>
    </source>
</reference>
<sequence length="332" mass="34813">MSPVRRFLTAVGAVLALALAATGCGNADYDLSAGTYSADGKAEDGLRKITVADTAGMPAAFVRYGMDRGHFKSQGLFINFKTSGGGTTVIPTLISGELDIAGSAVVSCMIAIDRGLPVKIIAPGTSASDTATTDFSSLQVPQNSPIRDVAGLAGKRVAVNTLQGVSDVVIAGLMGADPKVFSTIKFVEMPFPDMVAAIQRGNVDAGFLIEPFGTVGLARGLREIVQPYAALRPALQIGGYLAASETVKTKPALIAAFQRGVAATSQDIADDPESFRRALPKISTLDAAMAAKVRLNQWKPQNDRASLELFASIMRKIDYLKHDFDYGKAVVG</sequence>
<dbReference type="EMBL" id="JABVEC010000026">
    <property type="protein sequence ID" value="MBC6469353.1"/>
    <property type="molecule type" value="Genomic_DNA"/>
</dbReference>
<feature type="domain" description="SsuA/THI5-like" evidence="2">
    <location>
        <begin position="65"/>
        <end position="273"/>
    </location>
</feature>
<dbReference type="PANTHER" id="PTHR30024">
    <property type="entry name" value="ALIPHATIC SULFONATES-BINDING PROTEIN-RELATED"/>
    <property type="match status" value="1"/>
</dbReference>
<keyword evidence="1" id="KW-0732">Signal</keyword>
<feature type="signal peptide" evidence="1">
    <location>
        <begin position="1"/>
        <end position="27"/>
    </location>
</feature>
<dbReference type="Gene3D" id="3.40.190.10">
    <property type="entry name" value="Periplasmic binding protein-like II"/>
    <property type="match status" value="2"/>
</dbReference>
<proteinExistence type="predicted"/>
<protein>
    <submittedName>
        <fullName evidence="3">ABC transporter substrate-binding protein</fullName>
    </submittedName>
</protein>
<feature type="chain" id="PRO_5047484633" evidence="1">
    <location>
        <begin position="28"/>
        <end position="332"/>
    </location>
</feature>
<dbReference type="Proteomes" id="UP000805614">
    <property type="component" value="Unassembled WGS sequence"/>
</dbReference>